<dbReference type="SUPFAM" id="SSF56935">
    <property type="entry name" value="Porins"/>
    <property type="match status" value="1"/>
</dbReference>
<organism evidence="10 11">
    <name type="scientific">Polaribacter sejongensis</name>
    <dbReference type="NCBI Taxonomy" id="985043"/>
    <lineage>
        <taxon>Bacteria</taxon>
        <taxon>Pseudomonadati</taxon>
        <taxon>Bacteroidota</taxon>
        <taxon>Flavobacteriia</taxon>
        <taxon>Flavobacteriales</taxon>
        <taxon>Flavobacteriaceae</taxon>
    </lineage>
</organism>
<gene>
    <name evidence="10" type="ORF">QWY81_07025</name>
</gene>
<reference evidence="10 11" key="1">
    <citation type="journal article" date="2014" name="Int. J. Syst. Evol. Microbiol.">
        <title>Complete genome sequence of Corynebacterium casei LMG S-19264T (=DSM 44701T), isolated from a smear-ripened cheese.</title>
        <authorList>
            <consortium name="US DOE Joint Genome Institute (JGI-PGF)"/>
            <person name="Walter F."/>
            <person name="Albersmeier A."/>
            <person name="Kalinowski J."/>
            <person name="Ruckert C."/>
        </authorList>
    </citation>
    <scope>NUCLEOTIDE SEQUENCE [LARGE SCALE GENOMIC DNA]</scope>
    <source>
        <strain evidence="10 11">CECT 8670</strain>
    </source>
</reference>
<evidence type="ECO:0000256" key="6">
    <source>
        <dbReference type="ARBA" id="ARBA00023237"/>
    </source>
</evidence>
<feature type="signal peptide" evidence="8">
    <location>
        <begin position="1"/>
        <end position="20"/>
    </location>
</feature>
<dbReference type="Proteomes" id="UP001228636">
    <property type="component" value="Unassembled WGS sequence"/>
</dbReference>
<keyword evidence="5 7" id="KW-0472">Membrane</keyword>
<comment type="similarity">
    <text evidence="7">Belongs to the TonB-dependent receptor family.</text>
</comment>
<dbReference type="GO" id="GO:0009279">
    <property type="term" value="C:cell outer membrane"/>
    <property type="evidence" value="ECO:0007669"/>
    <property type="project" value="UniProtKB-SubCell"/>
</dbReference>
<feature type="chain" id="PRO_5042534092" evidence="8">
    <location>
        <begin position="21"/>
        <end position="1020"/>
    </location>
</feature>
<keyword evidence="2 7" id="KW-0813">Transport</keyword>
<dbReference type="PROSITE" id="PS52016">
    <property type="entry name" value="TONB_DEPENDENT_REC_3"/>
    <property type="match status" value="1"/>
</dbReference>
<evidence type="ECO:0000256" key="8">
    <source>
        <dbReference type="SAM" id="SignalP"/>
    </source>
</evidence>
<dbReference type="InterPro" id="IPR008969">
    <property type="entry name" value="CarboxyPept-like_regulatory"/>
</dbReference>
<accession>A0AAJ1QWD7</accession>
<protein>
    <submittedName>
        <fullName evidence="10">TonB-dependent receptor</fullName>
    </submittedName>
</protein>
<dbReference type="InterPro" id="IPR039426">
    <property type="entry name" value="TonB-dep_rcpt-like"/>
</dbReference>
<dbReference type="InterPro" id="IPR012910">
    <property type="entry name" value="Plug_dom"/>
</dbReference>
<evidence type="ECO:0000256" key="3">
    <source>
        <dbReference type="ARBA" id="ARBA00022452"/>
    </source>
</evidence>
<evidence type="ECO:0000256" key="1">
    <source>
        <dbReference type="ARBA" id="ARBA00004571"/>
    </source>
</evidence>
<dbReference type="NCBIfam" id="TIGR04057">
    <property type="entry name" value="SusC_RagA_signa"/>
    <property type="match status" value="1"/>
</dbReference>
<dbReference type="Gene3D" id="2.40.170.20">
    <property type="entry name" value="TonB-dependent receptor, beta-barrel domain"/>
    <property type="match status" value="1"/>
</dbReference>
<evidence type="ECO:0000256" key="7">
    <source>
        <dbReference type="PROSITE-ProRule" id="PRU01360"/>
    </source>
</evidence>
<feature type="domain" description="TonB-dependent receptor plug" evidence="9">
    <location>
        <begin position="113"/>
        <end position="222"/>
    </location>
</feature>
<dbReference type="InterPro" id="IPR023996">
    <property type="entry name" value="TonB-dep_OMP_SusC/RagA"/>
</dbReference>
<comment type="caution">
    <text evidence="10">The sequence shown here is derived from an EMBL/GenBank/DDBJ whole genome shotgun (WGS) entry which is preliminary data.</text>
</comment>
<comment type="subcellular location">
    <subcellularLocation>
        <location evidence="1 7">Cell outer membrane</location>
        <topology evidence="1 7">Multi-pass membrane protein</topology>
    </subcellularLocation>
</comment>
<dbReference type="Gene3D" id="2.60.40.1120">
    <property type="entry name" value="Carboxypeptidase-like, regulatory domain"/>
    <property type="match status" value="1"/>
</dbReference>
<dbReference type="AlphaFoldDB" id="A0AAJ1QWD7"/>
<dbReference type="EMBL" id="JAUFQH010000005">
    <property type="protein sequence ID" value="MDN3619205.1"/>
    <property type="molecule type" value="Genomic_DNA"/>
</dbReference>
<dbReference type="InterPro" id="IPR037066">
    <property type="entry name" value="Plug_dom_sf"/>
</dbReference>
<dbReference type="RefSeq" id="WP_261973925.1">
    <property type="nucleotide sequence ID" value="NZ_CP103460.1"/>
</dbReference>
<evidence type="ECO:0000256" key="2">
    <source>
        <dbReference type="ARBA" id="ARBA00022448"/>
    </source>
</evidence>
<sequence length="1020" mass="111614">MKLKLSALLFLFCSFMSLTAQTTTITGTISDETSLTLPGVNILVKGTDRGTNSDFDGKYSIKVSKGEILQFSFVGFVNKEVVFAGQNVIDIVLKEDAQQLNEIVIIGYGSTTKKDLVSSVSSVKADVLENQPVARLDQALQGRATGVSVTSNSGDPGSGSTIRIRGNSSINGNNNPLYVIDGFIVGTDFNLNTLNVNDIKSVDVLKDATALSIYGTRGASGVILVTTKNGTEISKGKPRISLNHYYSVQQVANEIDLLNGEDYVNYINEAGQFNPNLNNGFGGTDPTLPLLFDEPGEIETTDWLDLAAQTGYVRNTDLSIMGNSENSNYYISINHFDQEGILKGSGLERVTFRTNLDIRLSDKFKTGIRLNATHYKKENNKVNYSQIVSNVLPIRTVYDENGDYTGVNPISSGTERNPVADANLRVDHDLVTKLITNAYVEYELFENFKLKSTFGAEITHTKYNDYLPGALPDRQISKAGTGYANIATNYGKSILNENTFTYDLGLENHSVKLLGGFTWQKDTNESTVSQADGFPNDAVLFNNLALGDATLYYANSGYGQRTLASFLGRVDYGYKSKYLLTLVGRYDGSSVFEEGSKYAFFPSVGLAWNVSDEAFLEDVDVIDKLKVRGSYGIVGEQGVNSYNSIATYNNTINIFNDNVVNGVQLGSVPSEGLTWETTKQLDLGFEVSLLKDRISFEADYYLKTTEDLLLAKALSAQAGGGTQLQNVGSVENQGFEFSLNTINVEKKDFSWNSTLTISTNKSKVLELDGRDYLDLQSTGNQGGTSARLIVGESMPVFIGLKYLGTYKNEDEIIADGRKGMSFIGGPRFENLDDNPTWNDEDAVIIGSPEPDFYGGFRNTFTYKGLSLDVFFQGQYGNDIFNIRTQASYYGRGEQNLDSRVLNRWQEGVNETSDIPRAGASTSLFNPNSTVNIEDGSFLRLKTATLNYNLPLEKIGLENTLSAFNVYVTGTNLFLLSKFKLGDPETSNFSASSGLGSVSQGFASGTYPYAKSVTLGLKMEF</sequence>
<evidence type="ECO:0000259" key="9">
    <source>
        <dbReference type="Pfam" id="PF07715"/>
    </source>
</evidence>
<dbReference type="Pfam" id="PF07715">
    <property type="entry name" value="Plug"/>
    <property type="match status" value="1"/>
</dbReference>
<keyword evidence="4 7" id="KW-0812">Transmembrane</keyword>
<evidence type="ECO:0000313" key="11">
    <source>
        <dbReference type="Proteomes" id="UP001228636"/>
    </source>
</evidence>
<dbReference type="SUPFAM" id="SSF49464">
    <property type="entry name" value="Carboxypeptidase regulatory domain-like"/>
    <property type="match status" value="1"/>
</dbReference>
<evidence type="ECO:0000313" key="10">
    <source>
        <dbReference type="EMBL" id="MDN3619205.1"/>
    </source>
</evidence>
<evidence type="ECO:0000256" key="5">
    <source>
        <dbReference type="ARBA" id="ARBA00023136"/>
    </source>
</evidence>
<keyword evidence="6 7" id="KW-0998">Cell outer membrane</keyword>
<dbReference type="Pfam" id="PF13715">
    <property type="entry name" value="CarbopepD_reg_2"/>
    <property type="match status" value="1"/>
</dbReference>
<keyword evidence="8" id="KW-0732">Signal</keyword>
<dbReference type="NCBIfam" id="TIGR04056">
    <property type="entry name" value="OMP_RagA_SusC"/>
    <property type="match status" value="1"/>
</dbReference>
<dbReference type="InterPro" id="IPR023997">
    <property type="entry name" value="TonB-dep_OMP_SusC/RagA_CS"/>
</dbReference>
<keyword evidence="3 7" id="KW-1134">Transmembrane beta strand</keyword>
<dbReference type="Gene3D" id="2.170.130.10">
    <property type="entry name" value="TonB-dependent receptor, plug domain"/>
    <property type="match status" value="1"/>
</dbReference>
<keyword evidence="10" id="KW-0675">Receptor</keyword>
<name>A0AAJ1QWD7_9FLAO</name>
<dbReference type="InterPro" id="IPR036942">
    <property type="entry name" value="Beta-barrel_TonB_sf"/>
</dbReference>
<evidence type="ECO:0000256" key="4">
    <source>
        <dbReference type="ARBA" id="ARBA00022692"/>
    </source>
</evidence>
<proteinExistence type="inferred from homology"/>